<gene>
    <name evidence="8" type="primary">pipD</name>
    <name evidence="8" type="ORF">MESMUL_00490</name>
</gene>
<sequence length="472" mass="52587">MPCTTILAGPKATEDGALYISRNEDCSPDDAKRLVYHPAMKNAEGAVFRSFRNDFTWPLPPESLAYLSVSDSATDGASEGEAGFNEAGVGITATETIFASAASLAIDPYLPKTGVIEDSLEDSVLPFIHSAREGVLLLGKQVETAGAGEGCGVAFVDSKEIWWFETCSGHRWAAVRLPDDACYVTANHARLQEFDPEDTENCLGSPDLISFAEENGLWKTGVRPFNVRKAYVDENTARDTYYNFARNRVLLEKYCPSLRLKPEEDLTFPVFVKPESKLTLTSIASGLRNRYEGTDSDPYQTDNPHTAWRPISVFRCSQSHILQLKPWLPLAVGAVTWVSWGMPSLGVFVPVFQGAKWFPKAYGIGTHDADSVSAGWAFRKVQTLAMTDYRAFEPIVRRVWDAWEREAEERVNRIQIRYAALVEKSAEEADRFLQLESDRILEDALTRARALENELMTLLTRKISAKFPFNGA</sequence>
<dbReference type="Proteomes" id="UP000266091">
    <property type="component" value="Unassembled WGS sequence"/>
</dbReference>
<comment type="similarity">
    <text evidence="2 6">Belongs to the peptidase C69 family.</text>
</comment>
<evidence type="ECO:0000256" key="3">
    <source>
        <dbReference type="ARBA" id="ARBA00022670"/>
    </source>
</evidence>
<dbReference type="InterPro" id="IPR005322">
    <property type="entry name" value="Peptidase_C69"/>
</dbReference>
<dbReference type="Pfam" id="PF03577">
    <property type="entry name" value="Peptidase_C69"/>
    <property type="match status" value="1"/>
</dbReference>
<dbReference type="AlphaFoldDB" id="A0A388S8W4"/>
<evidence type="ECO:0000313" key="8">
    <source>
        <dbReference type="EMBL" id="GBO92695.1"/>
    </source>
</evidence>
<evidence type="ECO:0000256" key="1">
    <source>
        <dbReference type="ARBA" id="ARBA00001670"/>
    </source>
</evidence>
<comment type="catalytic activity">
    <reaction evidence="1">
        <text>an L-aminoacyl-L-amino acid + H2O = 2 an L-alpha-amino acid</text>
        <dbReference type="Rhea" id="RHEA:48940"/>
        <dbReference type="ChEBI" id="CHEBI:15377"/>
        <dbReference type="ChEBI" id="CHEBI:59869"/>
        <dbReference type="ChEBI" id="CHEBI:77460"/>
        <dbReference type="EC" id="3.4.13.19"/>
    </reaction>
</comment>
<reference evidence="8 9" key="1">
    <citation type="journal article" date="2018" name="Int. J. Syst. Evol. Microbiol.">
        <title>Mesosutterella multiformis gen. nov., sp. nov., a member of the family Sutterellaceae and Sutterella megalosphaeroides sp. nov., isolated from human faeces.</title>
        <authorList>
            <person name="Sakamoto M."/>
            <person name="Ikeyama N."/>
            <person name="Kunihiro T."/>
            <person name="Iino T."/>
            <person name="Yuki M."/>
            <person name="Ohkuma M."/>
        </authorList>
    </citation>
    <scope>NUCLEOTIDE SEQUENCE [LARGE SCALE GENOMIC DNA]</scope>
    <source>
        <strain evidence="8 9">4NBBH2</strain>
    </source>
</reference>
<dbReference type="PANTHER" id="PTHR12994:SF17">
    <property type="entry name" value="LD30995P"/>
    <property type="match status" value="1"/>
</dbReference>
<evidence type="ECO:0000256" key="2">
    <source>
        <dbReference type="ARBA" id="ARBA00007225"/>
    </source>
</evidence>
<evidence type="ECO:0000256" key="6">
    <source>
        <dbReference type="RuleBase" id="RU364089"/>
    </source>
</evidence>
<dbReference type="GO" id="GO:0070004">
    <property type="term" value="F:cysteine-type exopeptidase activity"/>
    <property type="evidence" value="ECO:0007669"/>
    <property type="project" value="InterPro"/>
</dbReference>
<feature type="coiled-coil region" evidence="7">
    <location>
        <begin position="404"/>
        <end position="461"/>
    </location>
</feature>
<name>A0A388S8W4_9BURK</name>
<organism evidence="8 9">
    <name type="scientific">Mesosutterella multiformis</name>
    <dbReference type="NCBI Taxonomy" id="2259133"/>
    <lineage>
        <taxon>Bacteria</taxon>
        <taxon>Pseudomonadati</taxon>
        <taxon>Pseudomonadota</taxon>
        <taxon>Betaproteobacteria</taxon>
        <taxon>Burkholderiales</taxon>
        <taxon>Sutterellaceae</taxon>
        <taxon>Mesosutterella</taxon>
    </lineage>
</organism>
<keyword evidence="7" id="KW-0175">Coiled coil</keyword>
<dbReference type="InterPro" id="IPR047804">
    <property type="entry name" value="C69_dipept_A-like"/>
</dbReference>
<evidence type="ECO:0000256" key="7">
    <source>
        <dbReference type="SAM" id="Coils"/>
    </source>
</evidence>
<keyword evidence="4 6" id="KW-0378">Hydrolase</keyword>
<dbReference type="GO" id="GO:0016805">
    <property type="term" value="F:dipeptidase activity"/>
    <property type="evidence" value="ECO:0007669"/>
    <property type="project" value="UniProtKB-KW"/>
</dbReference>
<dbReference type="Gene3D" id="3.60.60.10">
    <property type="entry name" value="Penicillin V Acylase, Chain A"/>
    <property type="match status" value="1"/>
</dbReference>
<dbReference type="OrthoDB" id="5147328at2"/>
<evidence type="ECO:0000313" key="9">
    <source>
        <dbReference type="Proteomes" id="UP000266091"/>
    </source>
</evidence>
<dbReference type="EMBL" id="BGZJ01000001">
    <property type="protein sequence ID" value="GBO92695.1"/>
    <property type="molecule type" value="Genomic_DNA"/>
</dbReference>
<dbReference type="PANTHER" id="PTHR12994">
    <property type="entry name" value="SECERNIN"/>
    <property type="match status" value="1"/>
</dbReference>
<dbReference type="RefSeq" id="WP_116269236.1">
    <property type="nucleotide sequence ID" value="NZ_BGZJ01000001.1"/>
</dbReference>
<accession>A0A388S8W4</accession>
<dbReference type="NCBIfam" id="NF033678">
    <property type="entry name" value="C69_fam_dipept"/>
    <property type="match status" value="1"/>
</dbReference>
<accession>A0A401LLZ8</accession>
<keyword evidence="5 6" id="KW-0224">Dipeptidase</keyword>
<proteinExistence type="inferred from homology"/>
<comment type="caution">
    <text evidence="8">The sequence shown here is derived from an EMBL/GenBank/DDBJ whole genome shotgun (WGS) entry which is preliminary data.</text>
</comment>
<dbReference type="GO" id="GO:0006508">
    <property type="term" value="P:proteolysis"/>
    <property type="evidence" value="ECO:0007669"/>
    <property type="project" value="UniProtKB-KW"/>
</dbReference>
<evidence type="ECO:0000256" key="5">
    <source>
        <dbReference type="ARBA" id="ARBA00022997"/>
    </source>
</evidence>
<dbReference type="EC" id="3.4.-.-" evidence="6"/>
<protein>
    <recommendedName>
        <fullName evidence="6">Dipeptidase</fullName>
        <ecNumber evidence="6">3.4.-.-</ecNumber>
    </recommendedName>
</protein>
<evidence type="ECO:0000256" key="4">
    <source>
        <dbReference type="ARBA" id="ARBA00022801"/>
    </source>
</evidence>
<keyword evidence="3 6" id="KW-0645">Protease</keyword>
<keyword evidence="9" id="KW-1185">Reference proteome</keyword>